<proteinExistence type="predicted"/>
<dbReference type="InterPro" id="IPR024096">
    <property type="entry name" value="NO_sig/Golgi_transp_ligand-bd"/>
</dbReference>
<organism evidence="1 2">
    <name type="scientific">Oceanobacillus jeddahense</name>
    <dbReference type="NCBI Taxonomy" id="1462527"/>
    <lineage>
        <taxon>Bacteria</taxon>
        <taxon>Bacillati</taxon>
        <taxon>Bacillota</taxon>
        <taxon>Bacilli</taxon>
        <taxon>Bacillales</taxon>
        <taxon>Bacillaceae</taxon>
        <taxon>Oceanobacillus</taxon>
    </lineage>
</organism>
<reference evidence="1" key="1">
    <citation type="submission" date="2022-07" db="EMBL/GenBank/DDBJ databases">
        <title>FELIX.</title>
        <authorList>
            <person name="Wan K.H."/>
            <person name="Park S."/>
            <person name="Lawrence Q."/>
            <person name="Eichenberger J.P."/>
            <person name="Booth B.W."/>
            <person name="Piaggio A.J."/>
            <person name="Chandler J.C."/>
            <person name="Franklin A.B."/>
            <person name="Celniker S.E."/>
        </authorList>
    </citation>
    <scope>NUCLEOTIDE SEQUENCE</scope>
    <source>
        <strain evidence="1">QA-1986 374</strain>
    </source>
</reference>
<dbReference type="EMBL" id="CP101914">
    <property type="protein sequence ID" value="UUI05298.1"/>
    <property type="molecule type" value="Genomic_DNA"/>
</dbReference>
<keyword evidence="2" id="KW-1185">Reference proteome</keyword>
<dbReference type="Pfam" id="PF10702">
    <property type="entry name" value="DUF2507"/>
    <property type="match status" value="1"/>
</dbReference>
<name>A0ABY5JY24_9BACI</name>
<dbReference type="RefSeq" id="WP_052400829.1">
    <property type="nucleotide sequence ID" value="NZ_CABKTI010000003.1"/>
</dbReference>
<dbReference type="InterPro" id="IPR019642">
    <property type="entry name" value="DUF2507"/>
</dbReference>
<sequence>MKVVLKYGSNQKLDVNELEQLHSDGAGYDILRYIGLPELFGEEKETLLYFLGRNLARKFEFNSLEDLSLFFEKMGLGALDLAKDKKNIKTFYLLSDAIVTKLKSNIETDFRLEAGIVAEALQQLEGVDCECLESVNRRLKQIEFTVYIQD</sequence>
<dbReference type="SUPFAM" id="SSF111126">
    <property type="entry name" value="Ligand-binding domain in the NO signalling and Golgi transport"/>
    <property type="match status" value="1"/>
</dbReference>
<gene>
    <name evidence="1" type="ORF">NP439_11905</name>
</gene>
<accession>A0ABY5JY24</accession>
<evidence type="ECO:0000313" key="2">
    <source>
        <dbReference type="Proteomes" id="UP001059773"/>
    </source>
</evidence>
<protein>
    <submittedName>
        <fullName evidence="1">YslB family protein</fullName>
    </submittedName>
</protein>
<dbReference type="Proteomes" id="UP001059773">
    <property type="component" value="Chromosome"/>
</dbReference>
<evidence type="ECO:0000313" key="1">
    <source>
        <dbReference type="EMBL" id="UUI05298.1"/>
    </source>
</evidence>
<dbReference type="Gene3D" id="3.30.1380.20">
    <property type="entry name" value="Trafficking protein particle complex subunit 3"/>
    <property type="match status" value="1"/>
</dbReference>